<feature type="domain" description="Endoribonuclease L-PSP/chorismate mutase-like" evidence="1">
    <location>
        <begin position="18"/>
        <end position="165"/>
    </location>
</feature>
<comment type="caution">
    <text evidence="3">The sequence shown here is derived from an EMBL/GenBank/DDBJ whole genome shotgun (WGS) entry which is preliminary data.</text>
</comment>
<dbReference type="PANTHER" id="PTHR43760:SF1">
    <property type="entry name" value="ENDORIBONUCLEASE L-PSP_CHORISMATE MUTASE-LIKE DOMAIN-CONTAINING PROTEIN"/>
    <property type="match status" value="1"/>
</dbReference>
<dbReference type="EMBL" id="WFKJ01000043">
    <property type="protein sequence ID" value="KAB7888853.1"/>
    <property type="molecule type" value="Genomic_DNA"/>
</dbReference>
<dbReference type="SUPFAM" id="SSF55298">
    <property type="entry name" value="YjgF-like"/>
    <property type="match status" value="1"/>
</dbReference>
<dbReference type="RefSeq" id="WP_152191416.1">
    <property type="nucleotide sequence ID" value="NZ_WFKJ01000043.1"/>
</dbReference>
<keyword evidence="4" id="KW-1185">Reference proteome</keyword>
<dbReference type="InterPro" id="IPR013813">
    <property type="entry name" value="Endoribo_LPSP/chorism_mut-like"/>
</dbReference>
<dbReference type="EMBL" id="WFKK01000011">
    <property type="protein sequence ID" value="KAB7889656.1"/>
    <property type="molecule type" value="Genomic_DNA"/>
</dbReference>
<sequence length="172" mass="18975">MIKRITEEKSGLNNLTPEERLKSLDLELPAVAGSVGNYAPWVEVNGMIYTSGQLPWIDGDMKYSGKLGDKLTVEDGYESFKISALNAIAQLKDAVGELSRIKRIVRLEGSVQATADFTDQPNALDGASELVNYVFGDKGRHSRMVYTDPGMCLDCTTLVVLWAEIEKEKELT</sequence>
<protein>
    <submittedName>
        <fullName evidence="3">RidA family protein</fullName>
    </submittedName>
</protein>
<dbReference type="CDD" id="cd02199">
    <property type="entry name" value="YjgF_YER057c_UK114_like_1"/>
    <property type="match status" value="1"/>
</dbReference>
<evidence type="ECO:0000313" key="5">
    <source>
        <dbReference type="Proteomes" id="UP000472839"/>
    </source>
</evidence>
<evidence type="ECO:0000313" key="2">
    <source>
        <dbReference type="EMBL" id="KAB7888853.1"/>
    </source>
</evidence>
<name>A0A6L4WU79_9BACT</name>
<dbReference type="Proteomes" id="UP000461010">
    <property type="component" value="Unassembled WGS sequence"/>
</dbReference>
<dbReference type="Proteomes" id="UP000472839">
    <property type="component" value="Unassembled WGS sequence"/>
</dbReference>
<evidence type="ECO:0000259" key="1">
    <source>
        <dbReference type="Pfam" id="PF14588"/>
    </source>
</evidence>
<dbReference type="AlphaFoldDB" id="A0A6L4WU79"/>
<dbReference type="PANTHER" id="PTHR43760">
    <property type="entry name" value="ENDORIBONUCLEASE-RELATED"/>
    <property type="match status" value="1"/>
</dbReference>
<organism evidence="3 5">
    <name type="scientific">Poseidonibacter ostreae</name>
    <dbReference type="NCBI Taxonomy" id="2654171"/>
    <lineage>
        <taxon>Bacteria</taxon>
        <taxon>Pseudomonadati</taxon>
        <taxon>Campylobacterota</taxon>
        <taxon>Epsilonproteobacteria</taxon>
        <taxon>Campylobacterales</taxon>
        <taxon>Arcobacteraceae</taxon>
        <taxon>Poseidonibacter</taxon>
    </lineage>
</organism>
<dbReference type="Gene3D" id="3.30.1330.40">
    <property type="entry name" value="RutC-like"/>
    <property type="match status" value="1"/>
</dbReference>
<gene>
    <name evidence="2" type="ORF">GBG18_12110</name>
    <name evidence="3" type="ORF">GBG19_05460</name>
</gene>
<dbReference type="InterPro" id="IPR035959">
    <property type="entry name" value="RutC-like_sf"/>
</dbReference>
<dbReference type="Pfam" id="PF14588">
    <property type="entry name" value="YjgF_endoribonc"/>
    <property type="match status" value="1"/>
</dbReference>
<proteinExistence type="predicted"/>
<reference evidence="4 5" key="1">
    <citation type="submission" date="2019-10" db="EMBL/GenBank/DDBJ databases">
        <title>Poseidonibacter ostreae sp. nov., isolated from the gut of the Ostrea denselamellosa.</title>
        <authorList>
            <person name="Choi A."/>
        </authorList>
    </citation>
    <scope>NUCLEOTIDE SEQUENCE [LARGE SCALE GENOMIC DNA]</scope>
    <source>
        <strain evidence="3 5">SJOD-M-33</strain>
        <strain evidence="2 4">SJOD-M-5</strain>
    </source>
</reference>
<accession>A0A6L4WU79</accession>
<evidence type="ECO:0000313" key="3">
    <source>
        <dbReference type="EMBL" id="KAB7889656.1"/>
    </source>
</evidence>
<evidence type="ECO:0000313" key="4">
    <source>
        <dbReference type="Proteomes" id="UP000461010"/>
    </source>
</evidence>